<protein>
    <submittedName>
        <fullName evidence="2">Uncharacterized protein</fullName>
    </submittedName>
</protein>
<evidence type="ECO:0000313" key="3">
    <source>
        <dbReference type="Proteomes" id="UP000041254"/>
    </source>
</evidence>
<reference evidence="2 3" key="1">
    <citation type="submission" date="2014-11" db="EMBL/GenBank/DDBJ databases">
        <authorList>
            <person name="Zhu J."/>
            <person name="Qi W."/>
            <person name="Song R."/>
        </authorList>
    </citation>
    <scope>NUCLEOTIDE SEQUENCE [LARGE SCALE GENOMIC DNA]</scope>
</reference>
<proteinExistence type="predicted"/>
<feature type="compositionally biased region" description="Low complexity" evidence="1">
    <location>
        <begin position="21"/>
        <end position="33"/>
    </location>
</feature>
<sequence length="334" mass="37515">MSSPSAMGGNHDQPNQHHRYQQQPQQQPQQQQQAMLSSTDNNPGPPRAKAKPRVRPKGRPMPPLARGQQDRRRTYYERSIPDSDSDDQDEDEDEEEEEVVDRPRRRRNNINRIRAGRRQIVRRAVAIRRREEEDEEDDDEAEEEDNDDEDQEGDDDPAEGEEGGGDESNDEEDQEEEAPETEEARQGRFDDVVTSDEAMQQAMTAILRLYGDGNGSVDFSKRCCRVDLRERLCELDADGPPPLFGQNFFRHTHNGAAASSSSSGRPNPAPYISRANAVIARLCEHHFLQRVDLGDDQQQGDAGAGGGGGGDVFVLHPDKQADLDSLEYLLEADD</sequence>
<gene>
    <name evidence="2" type="ORF">Vbra_20954</name>
</gene>
<feature type="compositionally biased region" description="Acidic residues" evidence="1">
    <location>
        <begin position="83"/>
        <end position="99"/>
    </location>
</feature>
<dbReference type="EMBL" id="CDMY01000334">
    <property type="protein sequence ID" value="CEM02716.1"/>
    <property type="molecule type" value="Genomic_DNA"/>
</dbReference>
<keyword evidence="3" id="KW-1185">Reference proteome</keyword>
<feature type="compositionally biased region" description="Basic residues" evidence="1">
    <location>
        <begin position="103"/>
        <end position="127"/>
    </location>
</feature>
<feature type="region of interest" description="Disordered" evidence="1">
    <location>
        <begin position="296"/>
        <end position="316"/>
    </location>
</feature>
<feature type="compositionally biased region" description="Gly residues" evidence="1">
    <location>
        <begin position="302"/>
        <end position="311"/>
    </location>
</feature>
<name>A0A0G4EWI8_VITBC</name>
<dbReference type="AlphaFoldDB" id="A0A0G4EWI8"/>
<dbReference type="Proteomes" id="UP000041254">
    <property type="component" value="Unassembled WGS sequence"/>
</dbReference>
<dbReference type="VEuPathDB" id="CryptoDB:Vbra_20954"/>
<feature type="compositionally biased region" description="Basic residues" evidence="1">
    <location>
        <begin position="48"/>
        <end position="58"/>
    </location>
</feature>
<feature type="compositionally biased region" description="Basic and acidic residues" evidence="1">
    <location>
        <begin position="68"/>
        <end position="81"/>
    </location>
</feature>
<organism evidence="2 3">
    <name type="scientific">Vitrella brassicaformis (strain CCMP3155)</name>
    <dbReference type="NCBI Taxonomy" id="1169540"/>
    <lineage>
        <taxon>Eukaryota</taxon>
        <taxon>Sar</taxon>
        <taxon>Alveolata</taxon>
        <taxon>Colpodellida</taxon>
        <taxon>Vitrellaceae</taxon>
        <taxon>Vitrella</taxon>
    </lineage>
</organism>
<dbReference type="SUPFAM" id="SSF81995">
    <property type="entry name" value="beta-sandwich domain of Sec23/24"/>
    <property type="match status" value="1"/>
</dbReference>
<feature type="compositionally biased region" description="Acidic residues" evidence="1">
    <location>
        <begin position="132"/>
        <end position="181"/>
    </location>
</feature>
<feature type="region of interest" description="Disordered" evidence="1">
    <location>
        <begin position="1"/>
        <end position="191"/>
    </location>
</feature>
<evidence type="ECO:0000313" key="2">
    <source>
        <dbReference type="EMBL" id="CEM02716.1"/>
    </source>
</evidence>
<evidence type="ECO:0000256" key="1">
    <source>
        <dbReference type="SAM" id="MobiDB-lite"/>
    </source>
</evidence>
<feature type="compositionally biased region" description="Basic and acidic residues" evidence="1">
    <location>
        <begin position="182"/>
        <end position="191"/>
    </location>
</feature>
<dbReference type="InParanoid" id="A0A0G4EWI8"/>
<accession>A0A0G4EWI8</accession>